<dbReference type="InterPro" id="IPR036527">
    <property type="entry name" value="SCP2_sterol-bd_dom_sf"/>
</dbReference>
<feature type="domain" description="SCP2" evidence="1">
    <location>
        <begin position="1"/>
        <end position="34"/>
    </location>
</feature>
<gene>
    <name evidence="2" type="ORF">ACCB03700</name>
</gene>
<evidence type="ECO:0000259" key="1">
    <source>
        <dbReference type="Pfam" id="PF02036"/>
    </source>
</evidence>
<sequence length="40" mass="4438">MFSGKLKPASAFVMGKLKISGNLQKAMKLEKLMQLLKSKL</sequence>
<reference evidence="2" key="1">
    <citation type="submission" date="2011-11" db="EMBL/GenBank/DDBJ databases">
        <title>Decoding the brain transcriptome of the Eastern honeybee (Apis cerana) based on pyrosequencing.</title>
        <authorList>
            <person name="Sun L."/>
            <person name="Zheng H."/>
            <person name="Wang Y."/>
            <person name="Xie X."/>
            <person name="Zhu Y."/>
            <person name="Gu W."/>
            <person name="Wang S."/>
        </authorList>
    </citation>
    <scope>NUCLEOTIDE SEQUENCE</scope>
    <source>
        <tissue evidence="2">Brain</tissue>
    </source>
</reference>
<evidence type="ECO:0000313" key="2">
    <source>
        <dbReference type="EMBL" id="AEY59626.1"/>
    </source>
</evidence>
<name>V9IGM2_APICE</name>
<accession>V9IGM2</accession>
<dbReference type="Gene3D" id="3.30.1050.10">
    <property type="entry name" value="SCP2 sterol-binding domain"/>
    <property type="match status" value="1"/>
</dbReference>
<protein>
    <recommendedName>
        <fullName evidence="1">SCP2 domain-containing protein</fullName>
    </recommendedName>
</protein>
<dbReference type="SUPFAM" id="SSF55718">
    <property type="entry name" value="SCP-like"/>
    <property type="match status" value="1"/>
</dbReference>
<dbReference type="EMBL" id="JR042493">
    <property type="protein sequence ID" value="AEY59626.1"/>
    <property type="molecule type" value="mRNA"/>
</dbReference>
<dbReference type="Pfam" id="PF02036">
    <property type="entry name" value="SCP2"/>
    <property type="match status" value="1"/>
</dbReference>
<dbReference type="AlphaFoldDB" id="V9IGM2"/>
<proteinExistence type="evidence at transcript level"/>
<dbReference type="InterPro" id="IPR003033">
    <property type="entry name" value="SCP2_sterol-bd_dom"/>
</dbReference>
<organism evidence="2">
    <name type="scientific">Apis cerana</name>
    <name type="common">Indian honeybee</name>
    <dbReference type="NCBI Taxonomy" id="7461"/>
    <lineage>
        <taxon>Eukaryota</taxon>
        <taxon>Metazoa</taxon>
        <taxon>Ecdysozoa</taxon>
        <taxon>Arthropoda</taxon>
        <taxon>Hexapoda</taxon>
        <taxon>Insecta</taxon>
        <taxon>Pterygota</taxon>
        <taxon>Neoptera</taxon>
        <taxon>Endopterygota</taxon>
        <taxon>Hymenoptera</taxon>
        <taxon>Apocrita</taxon>
        <taxon>Aculeata</taxon>
        <taxon>Apoidea</taxon>
        <taxon>Anthophila</taxon>
        <taxon>Apidae</taxon>
        <taxon>Apis</taxon>
    </lineage>
</organism>